<protein>
    <submittedName>
        <fullName evidence="1">Uncharacterized protein</fullName>
    </submittedName>
</protein>
<name>A0A0B4X748_9HYPH</name>
<dbReference type="HOGENOM" id="CLU_1729896_0_0_5"/>
<keyword evidence="2" id="KW-1185">Reference proteome</keyword>
<proteinExistence type="predicted"/>
<keyword evidence="1" id="KW-0614">Plasmid</keyword>
<evidence type="ECO:0000313" key="2">
    <source>
        <dbReference type="Proteomes" id="UP000031368"/>
    </source>
</evidence>
<gene>
    <name evidence="1" type="ORF">RGR602_PB00337</name>
</gene>
<evidence type="ECO:0000313" key="1">
    <source>
        <dbReference type="EMBL" id="AJD43869.1"/>
    </source>
</evidence>
<dbReference type="KEGG" id="rga:RGR602_PB00337"/>
<organism evidence="1 2">
    <name type="scientific">Rhizobium gallicum bv. gallicum R602sp</name>
    <dbReference type="NCBI Taxonomy" id="1041138"/>
    <lineage>
        <taxon>Bacteria</taxon>
        <taxon>Pseudomonadati</taxon>
        <taxon>Pseudomonadota</taxon>
        <taxon>Alphaproteobacteria</taxon>
        <taxon>Hyphomicrobiales</taxon>
        <taxon>Rhizobiaceae</taxon>
        <taxon>Rhizobium/Agrobacterium group</taxon>
        <taxon>Rhizobium</taxon>
    </lineage>
</organism>
<reference evidence="1 2" key="1">
    <citation type="submission" date="2013-11" db="EMBL/GenBank/DDBJ databases">
        <title>Complete genome sequence of Rhizobium gallicum bv. gallicum R602.</title>
        <authorList>
            <person name="Bustos P."/>
            <person name="Santamaria R.I."/>
            <person name="Lozano L."/>
            <person name="Acosta J.L."/>
            <person name="Ormeno-Orrillo E."/>
            <person name="Rogel M.A."/>
            <person name="Romero D."/>
            <person name="Cevallos M.A."/>
            <person name="Martinez-Romero E."/>
            <person name="Gonzalez V."/>
        </authorList>
    </citation>
    <scope>NUCLEOTIDE SEQUENCE [LARGE SCALE GENOMIC DNA]</scope>
    <source>
        <strain evidence="1 2">R602</strain>
        <plasmid evidence="1 2">pRgalR602b</plasmid>
    </source>
</reference>
<sequence length="151" mass="16837">MNKFDAAKDNILDIHRSVTVPRRNPRLSDGDDHLNYQLQHDVCVWHRGDFGESKLSFPSETRSTNSIVRLSKPRPRPAECRGCSHSVPAATQSMAVKLHIANVSSLRLLTWGAEAPADVVHKKAEKGRYRTHCSIAPSRLLKKSVAFADEA</sequence>
<dbReference type="Proteomes" id="UP000031368">
    <property type="component" value="Plasmid pRgalR602b"/>
</dbReference>
<accession>A0A0B4X748</accession>
<dbReference type="AlphaFoldDB" id="A0A0B4X748"/>
<dbReference type="EMBL" id="CP006879">
    <property type="protein sequence ID" value="AJD43869.1"/>
    <property type="molecule type" value="Genomic_DNA"/>
</dbReference>
<geneLocation type="plasmid" evidence="1 2">
    <name>pRgalR602b</name>
</geneLocation>